<dbReference type="PANTHER" id="PTHR10357">
    <property type="entry name" value="ALPHA-AMYLASE FAMILY MEMBER"/>
    <property type="match status" value="1"/>
</dbReference>
<dbReference type="SUPFAM" id="SSF51011">
    <property type="entry name" value="Glycosyl hydrolase domain"/>
    <property type="match status" value="1"/>
</dbReference>
<evidence type="ECO:0000313" key="3">
    <source>
        <dbReference type="Proteomes" id="UP000266005"/>
    </source>
</evidence>
<dbReference type="RefSeq" id="WP_119431552.1">
    <property type="nucleotide sequence ID" value="NZ_QWGE01000002.1"/>
</dbReference>
<organism evidence="2 3">
    <name type="scientific">Pontibacter oryzae</name>
    <dbReference type="NCBI Taxonomy" id="2304593"/>
    <lineage>
        <taxon>Bacteria</taxon>
        <taxon>Pseudomonadati</taxon>
        <taxon>Bacteroidota</taxon>
        <taxon>Cytophagia</taxon>
        <taxon>Cytophagales</taxon>
        <taxon>Hymenobacteraceae</taxon>
        <taxon>Pontibacter</taxon>
    </lineage>
</organism>
<keyword evidence="3" id="KW-1185">Reference proteome</keyword>
<dbReference type="AlphaFoldDB" id="A0A399SCK5"/>
<dbReference type="Gene3D" id="2.60.40.1180">
    <property type="entry name" value="Golgi alpha-mannosidase II"/>
    <property type="match status" value="1"/>
</dbReference>
<dbReference type="InterPro" id="IPR006047">
    <property type="entry name" value="GH13_cat_dom"/>
</dbReference>
<proteinExistence type="predicted"/>
<dbReference type="PANTHER" id="PTHR10357:SF219">
    <property type="entry name" value="MALTOSE ALPHA-D-GLUCOSYLTRANSFERASE"/>
    <property type="match status" value="1"/>
</dbReference>
<dbReference type="CDD" id="cd11334">
    <property type="entry name" value="AmyAc_TreS"/>
    <property type="match status" value="1"/>
</dbReference>
<dbReference type="InterPro" id="IPR017853">
    <property type="entry name" value="GH"/>
</dbReference>
<comment type="caution">
    <text evidence="2">The sequence shown here is derived from an EMBL/GenBank/DDBJ whole genome shotgun (WGS) entry which is preliminary data.</text>
</comment>
<evidence type="ECO:0000313" key="2">
    <source>
        <dbReference type="EMBL" id="RIJ41806.1"/>
    </source>
</evidence>
<dbReference type="InterPro" id="IPR013780">
    <property type="entry name" value="Glyco_hydro_b"/>
</dbReference>
<feature type="domain" description="Glycosyl hydrolase family 13 catalytic" evidence="1">
    <location>
        <begin position="14"/>
        <end position="407"/>
    </location>
</feature>
<protein>
    <submittedName>
        <fullName evidence="2">Trehalose synthase</fullName>
    </submittedName>
</protein>
<reference evidence="3" key="1">
    <citation type="submission" date="2018-08" db="EMBL/GenBank/DDBJ databases">
        <title>Mucilaginibacter sp. MYSH2.</title>
        <authorList>
            <person name="Seo T."/>
        </authorList>
    </citation>
    <scope>NUCLEOTIDE SEQUENCE [LARGE SCALE GENOMIC DNA]</scope>
    <source>
        <strain evidence="3">KIRAN</strain>
    </source>
</reference>
<dbReference type="SUPFAM" id="SSF51445">
    <property type="entry name" value="(Trans)glycosidases"/>
    <property type="match status" value="1"/>
</dbReference>
<dbReference type="Proteomes" id="UP000266005">
    <property type="component" value="Unassembled WGS sequence"/>
</dbReference>
<dbReference type="SMART" id="SM00642">
    <property type="entry name" value="Aamy"/>
    <property type="match status" value="1"/>
</dbReference>
<gene>
    <name evidence="2" type="ORF">D1627_07250</name>
</gene>
<dbReference type="InterPro" id="IPR054049">
    <property type="entry name" value="SupH-like_C"/>
</dbReference>
<dbReference type="InterPro" id="IPR045857">
    <property type="entry name" value="O16G_dom_2"/>
</dbReference>
<dbReference type="Gene3D" id="3.20.20.80">
    <property type="entry name" value="Glycosidases"/>
    <property type="match status" value="1"/>
</dbReference>
<sequence>MTEELWYKNAIIYSLDLETFMDVNGDGVGDFEGLARRLDYLHAMGIDTVWLAPFQPTPNKDNGYDIKDYYGVDPRHGSSGNFVEFMHQANKRGIKVIIDLVVNHTSDQHPWFKEARSHEDSKYRDWYIWSKERPSDWNEGMVFPGVQEETWTYDEKAKSYYFHRFYSFQPDLNIENPAVREEICRIMGFWLELGVAGFRVDAVPFILETTAPGKATPEMRFEYLREMRRFLQWRRGDAILLGEANVLPEDSKAYFGHEGSGIQLMFNFYVNQYMFYALATGDIGPLQEALEETRVEFPISQWAHFLRNHDELDLGRLTEEQRQKVFARFGPEEHMQLYERGIRRRLLPMLGNRPQTEMAYSLMFSLPGTPVIRYGDEIGMGDDLSLEERKAVRTPMQWSDDKQAGFSTADKLVHPVIDKGPYAYRHINVENQRREPDSLLNWMTTLIRLRQECTEIGWGDWQLIDTDDANVLGMHYSWQGSSLLIFHNFDEKAHEIVINLKSEKETKLIDLMVKYTSEADAKGRHHITLDAYGYRWFRAGDLSHLMKKG</sequence>
<dbReference type="Pfam" id="PF22157">
    <property type="entry name" value="SupH-like_C"/>
    <property type="match status" value="1"/>
</dbReference>
<evidence type="ECO:0000259" key="1">
    <source>
        <dbReference type="SMART" id="SM00642"/>
    </source>
</evidence>
<dbReference type="EMBL" id="QWGE01000002">
    <property type="protein sequence ID" value="RIJ41806.1"/>
    <property type="molecule type" value="Genomic_DNA"/>
</dbReference>
<dbReference type="OrthoDB" id="9806009at2"/>
<dbReference type="Pfam" id="PF00128">
    <property type="entry name" value="Alpha-amylase"/>
    <property type="match status" value="2"/>
</dbReference>
<name>A0A399SCK5_9BACT</name>
<dbReference type="GO" id="GO:0005975">
    <property type="term" value="P:carbohydrate metabolic process"/>
    <property type="evidence" value="ECO:0007669"/>
    <property type="project" value="InterPro"/>
</dbReference>
<accession>A0A399SCK5</accession>
<dbReference type="Gene3D" id="3.90.400.10">
    <property type="entry name" value="Oligo-1,6-glucosidase, Domain 2"/>
    <property type="match status" value="1"/>
</dbReference>